<gene>
    <name evidence="2" type="ORF">EV44_g5541</name>
</gene>
<reference evidence="2 3" key="1">
    <citation type="journal article" date="2014" name="BMC Genomics">
        <title>Adaptive genomic structural variation in the grape powdery mildew pathogen, Erysiphe necator.</title>
        <authorList>
            <person name="Jones L."/>
            <person name="Riaz S."/>
            <person name="Morales-Cruz A."/>
            <person name="Amrine K.C."/>
            <person name="McGuire B."/>
            <person name="Gubler W.D."/>
            <person name="Walker M.A."/>
            <person name="Cantu D."/>
        </authorList>
    </citation>
    <scope>NUCLEOTIDE SEQUENCE [LARGE SCALE GENOMIC DNA]</scope>
    <source>
        <strain evidence="3">c</strain>
    </source>
</reference>
<evidence type="ECO:0000313" key="2">
    <source>
        <dbReference type="EMBL" id="KHJ30933.1"/>
    </source>
</evidence>
<evidence type="ECO:0000256" key="1">
    <source>
        <dbReference type="SAM" id="Phobius"/>
    </source>
</evidence>
<keyword evidence="1" id="KW-0812">Transmembrane</keyword>
<keyword evidence="3" id="KW-1185">Reference proteome</keyword>
<dbReference type="STRING" id="52586.A0A0B1NY83"/>
<dbReference type="HOGENOM" id="CLU_998180_0_0_1"/>
<protein>
    <submittedName>
        <fullName evidence="2">Uncharacterized protein</fullName>
    </submittedName>
</protein>
<keyword evidence="1" id="KW-0472">Membrane</keyword>
<name>A0A0B1NY83_UNCNE</name>
<accession>A0A0B1NY83</accession>
<keyword evidence="1" id="KW-1133">Transmembrane helix</keyword>
<proteinExistence type="predicted"/>
<dbReference type="AlphaFoldDB" id="A0A0B1NY83"/>
<organism evidence="2 3">
    <name type="scientific">Uncinula necator</name>
    <name type="common">Grape powdery mildew</name>
    <dbReference type="NCBI Taxonomy" id="52586"/>
    <lineage>
        <taxon>Eukaryota</taxon>
        <taxon>Fungi</taxon>
        <taxon>Dikarya</taxon>
        <taxon>Ascomycota</taxon>
        <taxon>Pezizomycotina</taxon>
        <taxon>Leotiomycetes</taxon>
        <taxon>Erysiphales</taxon>
        <taxon>Erysiphaceae</taxon>
        <taxon>Erysiphe</taxon>
    </lineage>
</organism>
<dbReference type="EMBL" id="JNVN01003448">
    <property type="protein sequence ID" value="KHJ30933.1"/>
    <property type="molecule type" value="Genomic_DNA"/>
</dbReference>
<feature type="transmembrane region" description="Helical" evidence="1">
    <location>
        <begin position="232"/>
        <end position="250"/>
    </location>
</feature>
<dbReference type="Proteomes" id="UP000030854">
    <property type="component" value="Unassembled WGS sequence"/>
</dbReference>
<comment type="caution">
    <text evidence="2">The sequence shown here is derived from an EMBL/GenBank/DDBJ whole genome shotgun (WGS) entry which is preliminary data.</text>
</comment>
<sequence>MTFILSAAGKNSRDDDVLTVDDVFSPKGKAPLRPGEEDLCDKQELEWEKLPESSFDRPKMIRAVSEPRVMLDWSFFDWKPDPKSFLRGISYYFIYRETILLQLECIGYHSELKLTQLDELKLAAVIQRTVTIEIAEMIAGMKSGLSMIRLFENTFRRAGSIQIEALGAKLSGLRRRVRIAAVLAILLRDTSTGFNPDSPRRAFIGVVRETGRIALAAVVQALFSALRCVPTLLLTILVFLVLVFHSYQVFTAKCATGMTHDSTACPMSSVGAPLVVLPR</sequence>
<evidence type="ECO:0000313" key="3">
    <source>
        <dbReference type="Proteomes" id="UP000030854"/>
    </source>
</evidence>